<evidence type="ECO:0000259" key="7">
    <source>
        <dbReference type="PROSITE" id="PS50156"/>
    </source>
</evidence>
<dbReference type="Pfam" id="PF02460">
    <property type="entry name" value="Patched"/>
    <property type="match status" value="1"/>
</dbReference>
<dbReference type="GO" id="GO:0005886">
    <property type="term" value="C:plasma membrane"/>
    <property type="evidence" value="ECO:0007669"/>
    <property type="project" value="UniProtKB-SubCell"/>
</dbReference>
<dbReference type="InterPro" id="IPR004869">
    <property type="entry name" value="MMPL_dom"/>
</dbReference>
<accession>A0AAW9RHU2</accession>
<name>A0AAW9RHU2_9GAMM</name>
<feature type="transmembrane region" description="Helical" evidence="6">
    <location>
        <begin position="376"/>
        <end position="404"/>
    </location>
</feature>
<dbReference type="Gene3D" id="1.20.1640.10">
    <property type="entry name" value="Multidrug efflux transporter AcrB transmembrane domain"/>
    <property type="match status" value="2"/>
</dbReference>
<feature type="transmembrane region" description="Helical" evidence="6">
    <location>
        <begin position="437"/>
        <end position="455"/>
    </location>
</feature>
<comment type="caution">
    <text evidence="8">The sequence shown here is derived from an EMBL/GenBank/DDBJ whole genome shotgun (WGS) entry which is preliminary data.</text>
</comment>
<evidence type="ECO:0000256" key="5">
    <source>
        <dbReference type="ARBA" id="ARBA00023136"/>
    </source>
</evidence>
<dbReference type="InterPro" id="IPR000731">
    <property type="entry name" value="SSD"/>
</dbReference>
<organism evidence="8 9">
    <name type="scientific">Elongatibacter sediminis</name>
    <dbReference type="NCBI Taxonomy" id="3119006"/>
    <lineage>
        <taxon>Bacteria</taxon>
        <taxon>Pseudomonadati</taxon>
        <taxon>Pseudomonadota</taxon>
        <taxon>Gammaproteobacteria</taxon>
        <taxon>Chromatiales</taxon>
        <taxon>Wenzhouxiangellaceae</taxon>
        <taxon>Elongatibacter</taxon>
    </lineage>
</organism>
<proteinExistence type="predicted"/>
<dbReference type="AlphaFoldDB" id="A0AAW9RHU2"/>
<dbReference type="Pfam" id="PF03176">
    <property type="entry name" value="MMPL"/>
    <property type="match status" value="1"/>
</dbReference>
<feature type="transmembrane region" description="Helical" evidence="6">
    <location>
        <begin position="690"/>
        <end position="712"/>
    </location>
</feature>
<feature type="transmembrane region" description="Helical" evidence="6">
    <location>
        <begin position="230"/>
        <end position="248"/>
    </location>
</feature>
<feature type="transmembrane region" description="Helical" evidence="6">
    <location>
        <begin position="20"/>
        <end position="39"/>
    </location>
</feature>
<keyword evidence="2" id="KW-1003">Cell membrane</keyword>
<dbReference type="InterPro" id="IPR003392">
    <property type="entry name" value="PTHD_SSD"/>
</dbReference>
<reference evidence="8 9" key="1">
    <citation type="submission" date="2024-02" db="EMBL/GenBank/DDBJ databases">
        <title>A novel Wenzhouxiangellaceae bacterium, isolated from coastal sediments.</title>
        <authorList>
            <person name="Du Z.-J."/>
            <person name="Ye Y.-Q."/>
            <person name="Zhang X.-Y."/>
        </authorList>
    </citation>
    <scope>NUCLEOTIDE SEQUENCE [LARGE SCALE GENOMIC DNA]</scope>
    <source>
        <strain evidence="8 9">CH-27</strain>
    </source>
</reference>
<evidence type="ECO:0000256" key="4">
    <source>
        <dbReference type="ARBA" id="ARBA00022989"/>
    </source>
</evidence>
<dbReference type="RefSeq" id="WP_354697079.1">
    <property type="nucleotide sequence ID" value="NZ_JAZHOG010000018.1"/>
</dbReference>
<comment type="subcellular location">
    <subcellularLocation>
        <location evidence="1">Cell membrane</location>
        <topology evidence="1">Multi-pass membrane protein</topology>
    </subcellularLocation>
</comment>
<dbReference type="SUPFAM" id="SSF82866">
    <property type="entry name" value="Multidrug efflux transporter AcrB transmembrane domain"/>
    <property type="match status" value="2"/>
</dbReference>
<dbReference type="PROSITE" id="PS50156">
    <property type="entry name" value="SSD"/>
    <property type="match status" value="1"/>
</dbReference>
<feature type="transmembrane region" description="Helical" evidence="6">
    <location>
        <begin position="792"/>
        <end position="813"/>
    </location>
</feature>
<feature type="transmembrane region" description="Helical" evidence="6">
    <location>
        <begin position="254"/>
        <end position="276"/>
    </location>
</feature>
<evidence type="ECO:0000256" key="2">
    <source>
        <dbReference type="ARBA" id="ARBA00022475"/>
    </source>
</evidence>
<feature type="domain" description="SSD" evidence="7">
    <location>
        <begin position="253"/>
        <end position="401"/>
    </location>
</feature>
<dbReference type="EMBL" id="JAZHOG010000018">
    <property type="protein sequence ID" value="MEJ8569752.1"/>
    <property type="molecule type" value="Genomic_DNA"/>
</dbReference>
<evidence type="ECO:0000313" key="8">
    <source>
        <dbReference type="EMBL" id="MEJ8569752.1"/>
    </source>
</evidence>
<protein>
    <submittedName>
        <fullName evidence="8">MMPL family transporter</fullName>
    </submittedName>
</protein>
<evidence type="ECO:0000256" key="6">
    <source>
        <dbReference type="SAM" id="Phobius"/>
    </source>
</evidence>
<dbReference type="PANTHER" id="PTHR33406">
    <property type="entry name" value="MEMBRANE PROTEIN MJ1562-RELATED"/>
    <property type="match status" value="1"/>
</dbReference>
<dbReference type="Proteomes" id="UP001359886">
    <property type="component" value="Unassembled WGS sequence"/>
</dbReference>
<evidence type="ECO:0000256" key="3">
    <source>
        <dbReference type="ARBA" id="ARBA00022692"/>
    </source>
</evidence>
<evidence type="ECO:0000313" key="9">
    <source>
        <dbReference type="Proteomes" id="UP001359886"/>
    </source>
</evidence>
<dbReference type="PANTHER" id="PTHR33406:SF10">
    <property type="entry name" value="SSD DOMAIN-CONTAINING PROTEIN"/>
    <property type="match status" value="1"/>
</dbReference>
<keyword evidence="3 6" id="KW-0812">Transmembrane</keyword>
<feature type="transmembrane region" description="Helical" evidence="6">
    <location>
        <begin position="347"/>
        <end position="370"/>
    </location>
</feature>
<feature type="transmembrane region" description="Helical" evidence="6">
    <location>
        <begin position="718"/>
        <end position="737"/>
    </location>
</feature>
<keyword evidence="4 6" id="KW-1133">Transmembrane helix</keyword>
<evidence type="ECO:0000256" key="1">
    <source>
        <dbReference type="ARBA" id="ARBA00004651"/>
    </source>
</evidence>
<gene>
    <name evidence="8" type="ORF">V3330_19140</name>
</gene>
<feature type="transmembrane region" description="Helical" evidence="6">
    <location>
        <begin position="758"/>
        <end position="780"/>
    </location>
</feature>
<keyword evidence="9" id="KW-1185">Reference proteome</keyword>
<feature type="transmembrane region" description="Helical" evidence="6">
    <location>
        <begin position="666"/>
        <end position="683"/>
    </location>
</feature>
<keyword evidence="5 6" id="KW-0472">Membrane</keyword>
<dbReference type="InterPro" id="IPR050545">
    <property type="entry name" value="Mycobact_MmpL"/>
</dbReference>
<sequence>MNDTTHTRLHKLATFLINYRYAVVSLFVVATVFMLYSMTSLRIETGFKKQLPLEHEYMQTFLKYEQEFGGANRILVALMARDGDMFAPEFFERFEEITNQVFFIPGVDRASVRSIFTPNVRFVEVVEDGFAGGNVIPSDFSPSPEMFERVRGNIVKSGEVGRLVANDFSGAMVWANLLEEDPQTGEQLDYREVASQLEQIRTDYEDEAYSVHVIGFAKIIGDISDGAKSVVWFFSIALVITAILLYLYSHSIWLTVLPLACSLIAVIWQLGSLSLLGYSLDPMNILTPFLIFAIGVSHGVQKISAWTVEKEFSGRTPDAWAQDGVTDVDTIPRRSPMHGSRETMKKLLAPGIIALVSDTIGFLTILFINIRIIQELAITASLGVAVIILTNLLLLPVLLSWVHLSNAHEYRERLLRKAHDHSAFWMFLTNITQPRRAAIVIGISVLLFVVGFWLAQDMKIGDSEPGVPELRPDSRYNQDALLISDEFSLGVDVFTVVAETIPDACTENYEVMERIDRFAWHMRNVEGVQKVITLPMVAKVVNAGWNEGNINWRILPRDNYVMRQALSSIDTDTGLLNRDCSSMPVLVFTTDHRAETITRVVERAEEMQEELKIGDVPFTLEKASLHASQEDGDDAAPEPFLQFRLATGNVGVMAATNDDISAAEKPMLILVFASIIVLCMITYRSFLGTICIVLPLVVVSTLAEALMALYGIGLKVNTLPVVALGVGIGVDYGIYMYNRLAHLLAIGHPLREAYYRTLRLTGRAVIFTGFTLAAGVGTWIFSPLQFQADMGILLAFIFLANMVGAIIVLPALVRWLIYRSGDAETTARRAGR</sequence>